<dbReference type="Pfam" id="PF08213">
    <property type="entry name" value="COX24_C"/>
    <property type="match status" value="1"/>
</dbReference>
<dbReference type="SMART" id="SM01155">
    <property type="entry name" value="DUF1713"/>
    <property type="match status" value="1"/>
</dbReference>
<keyword evidence="4" id="KW-1185">Reference proteome</keyword>
<dbReference type="InterPro" id="IPR013177">
    <property type="entry name" value="Ribosomal_mS38_C"/>
</dbReference>
<proteinExistence type="predicted"/>
<dbReference type="EMBL" id="BAAAYX010000026">
    <property type="protein sequence ID" value="GAA3718106.1"/>
    <property type="molecule type" value="Genomic_DNA"/>
</dbReference>
<gene>
    <name evidence="3" type="ORF">GCM10022204_42570</name>
</gene>
<feature type="domain" description="Ribosomal protein mS38 C-terminal" evidence="2">
    <location>
        <begin position="52"/>
        <end position="85"/>
    </location>
</feature>
<dbReference type="Proteomes" id="UP001500051">
    <property type="component" value="Unassembled WGS sequence"/>
</dbReference>
<reference evidence="4" key="1">
    <citation type="journal article" date="2019" name="Int. J. Syst. Evol. Microbiol.">
        <title>The Global Catalogue of Microorganisms (GCM) 10K type strain sequencing project: providing services to taxonomists for standard genome sequencing and annotation.</title>
        <authorList>
            <consortium name="The Broad Institute Genomics Platform"/>
            <consortium name="The Broad Institute Genome Sequencing Center for Infectious Disease"/>
            <person name="Wu L."/>
            <person name="Ma J."/>
        </authorList>
    </citation>
    <scope>NUCLEOTIDE SEQUENCE [LARGE SCALE GENOMIC DNA]</scope>
    <source>
        <strain evidence="4">JCM 16548</strain>
    </source>
</reference>
<name>A0ABP7EGN6_9ACTN</name>
<evidence type="ECO:0000259" key="2">
    <source>
        <dbReference type="SMART" id="SM01155"/>
    </source>
</evidence>
<protein>
    <recommendedName>
        <fullName evidence="2">Ribosomal protein mS38 C-terminal domain-containing protein</fullName>
    </recommendedName>
</protein>
<sequence>MGRAARLGGAAGFAQAVTCGVARVTGLGSCQSTAPSGTGSRPPRGHIERFFTVGSVIKKRRKRMAKKKHRKLLKKTRIQRRRAGK</sequence>
<feature type="region of interest" description="Disordered" evidence="1">
    <location>
        <begin position="58"/>
        <end position="85"/>
    </location>
</feature>
<evidence type="ECO:0000313" key="3">
    <source>
        <dbReference type="EMBL" id="GAA3718106.1"/>
    </source>
</evidence>
<dbReference type="NCBIfam" id="NF047430">
    <property type="entry name" value="ribo_bS22"/>
    <property type="match status" value="1"/>
</dbReference>
<evidence type="ECO:0000313" key="4">
    <source>
        <dbReference type="Proteomes" id="UP001500051"/>
    </source>
</evidence>
<evidence type="ECO:0000256" key="1">
    <source>
        <dbReference type="SAM" id="MobiDB-lite"/>
    </source>
</evidence>
<organism evidence="3 4">
    <name type="scientific">Microlunatus aurantiacus</name>
    <dbReference type="NCBI Taxonomy" id="446786"/>
    <lineage>
        <taxon>Bacteria</taxon>
        <taxon>Bacillati</taxon>
        <taxon>Actinomycetota</taxon>
        <taxon>Actinomycetes</taxon>
        <taxon>Propionibacteriales</taxon>
        <taxon>Propionibacteriaceae</taxon>
        <taxon>Microlunatus</taxon>
    </lineage>
</organism>
<comment type="caution">
    <text evidence="3">The sequence shown here is derived from an EMBL/GenBank/DDBJ whole genome shotgun (WGS) entry which is preliminary data.</text>
</comment>
<accession>A0ABP7EGN6</accession>